<gene>
    <name evidence="2" type="ORF">SPRG_19362</name>
</gene>
<evidence type="ECO:0000313" key="3">
    <source>
        <dbReference type="Proteomes" id="UP000030745"/>
    </source>
</evidence>
<sequence length="356" mass="36948">MLFATTIPKLVLFAAAFVGAQVLDVPGNTDVAQVPKAMHRRLTLQTNPPSDPFLMDNRFLGDVSVESHPIFGDDRRHWRRPIGATWIPTATDASAFVDPGDVLYINSLELRSVVAVNRSGIQRALFSASEGGAPPIASVNALGLEVHSTDDTAGTHTTVRLVHYSTANASSLVRVPGTATVTQGSNLVSTSTNLASVLSANMYIRLAGATYIVTAPPSVSSIVLDRPFAGPSYPGIPIYIESLGAGIELKAVGADNVTAAAGIEAVFGSDAPTLRLATASSNDTNGGLTTRVHVSVKGVTLVGGANTIATEFGGLSLKAASFVSVQAGTDDASSVGGDVAMNAGIKTRHQRRELFR</sequence>
<feature type="chain" id="PRO_5001634890" description="Auto-transporter adhesin head GIN domain-containing protein" evidence="1">
    <location>
        <begin position="21"/>
        <end position="356"/>
    </location>
</feature>
<proteinExistence type="predicted"/>
<dbReference type="EMBL" id="KK583192">
    <property type="protein sequence ID" value="KDO33913.1"/>
    <property type="molecule type" value="Genomic_DNA"/>
</dbReference>
<organism evidence="2 3">
    <name type="scientific">Saprolegnia parasitica (strain CBS 223.65)</name>
    <dbReference type="NCBI Taxonomy" id="695850"/>
    <lineage>
        <taxon>Eukaryota</taxon>
        <taxon>Sar</taxon>
        <taxon>Stramenopiles</taxon>
        <taxon>Oomycota</taxon>
        <taxon>Saprolegniomycetes</taxon>
        <taxon>Saprolegniales</taxon>
        <taxon>Saprolegniaceae</taxon>
        <taxon>Saprolegnia</taxon>
    </lineage>
</organism>
<accession>A0A067CTS3</accession>
<dbReference type="KEGG" id="spar:SPRG_19362"/>
<evidence type="ECO:0000313" key="2">
    <source>
        <dbReference type="EMBL" id="KDO33913.1"/>
    </source>
</evidence>
<dbReference type="OrthoDB" id="168415at2759"/>
<evidence type="ECO:0000256" key="1">
    <source>
        <dbReference type="SAM" id="SignalP"/>
    </source>
</evidence>
<name>A0A067CTS3_SAPPC</name>
<dbReference type="Proteomes" id="UP000030745">
    <property type="component" value="Unassembled WGS sequence"/>
</dbReference>
<dbReference type="VEuPathDB" id="FungiDB:SPRG_19362"/>
<dbReference type="OMA" id="SANMYIR"/>
<dbReference type="AlphaFoldDB" id="A0A067CTS3"/>
<protein>
    <recommendedName>
        <fullName evidence="4">Auto-transporter adhesin head GIN domain-containing protein</fullName>
    </recommendedName>
</protein>
<keyword evidence="1" id="KW-0732">Signal</keyword>
<reference evidence="2 3" key="1">
    <citation type="journal article" date="2013" name="PLoS Genet.">
        <title>Distinctive expansion of potential virulence genes in the genome of the oomycete fish pathogen Saprolegnia parasitica.</title>
        <authorList>
            <person name="Jiang R.H."/>
            <person name="de Bruijn I."/>
            <person name="Haas B.J."/>
            <person name="Belmonte R."/>
            <person name="Lobach L."/>
            <person name="Christie J."/>
            <person name="van den Ackerveken G."/>
            <person name="Bottin A."/>
            <person name="Bulone V."/>
            <person name="Diaz-Moreno S.M."/>
            <person name="Dumas B."/>
            <person name="Fan L."/>
            <person name="Gaulin E."/>
            <person name="Govers F."/>
            <person name="Grenville-Briggs L.J."/>
            <person name="Horner N.R."/>
            <person name="Levin J.Z."/>
            <person name="Mammella M."/>
            <person name="Meijer H.J."/>
            <person name="Morris P."/>
            <person name="Nusbaum C."/>
            <person name="Oome S."/>
            <person name="Phillips A.J."/>
            <person name="van Rooyen D."/>
            <person name="Rzeszutek E."/>
            <person name="Saraiva M."/>
            <person name="Secombes C.J."/>
            <person name="Seidl M.F."/>
            <person name="Snel B."/>
            <person name="Stassen J.H."/>
            <person name="Sykes S."/>
            <person name="Tripathy S."/>
            <person name="van den Berg H."/>
            <person name="Vega-Arreguin J.C."/>
            <person name="Wawra S."/>
            <person name="Young S.K."/>
            <person name="Zeng Q."/>
            <person name="Dieguez-Uribeondo J."/>
            <person name="Russ C."/>
            <person name="Tyler B.M."/>
            <person name="van West P."/>
        </authorList>
    </citation>
    <scope>NUCLEOTIDE SEQUENCE [LARGE SCALE GENOMIC DNA]</scope>
    <source>
        <strain evidence="2 3">CBS 223.65</strain>
    </source>
</reference>
<keyword evidence="3" id="KW-1185">Reference proteome</keyword>
<feature type="signal peptide" evidence="1">
    <location>
        <begin position="1"/>
        <end position="20"/>
    </location>
</feature>
<dbReference type="GeneID" id="24140762"/>
<evidence type="ECO:0008006" key="4">
    <source>
        <dbReference type="Google" id="ProtNLM"/>
    </source>
</evidence>
<dbReference type="RefSeq" id="XP_012195761.1">
    <property type="nucleotide sequence ID" value="XM_012340371.1"/>
</dbReference>